<comment type="caution">
    <text evidence="2">The sequence shown here is derived from an EMBL/GenBank/DDBJ whole genome shotgun (WGS) entry which is preliminary data.</text>
</comment>
<accession>A0AAV7KU17</accession>
<keyword evidence="3" id="KW-1185">Reference proteome</keyword>
<protein>
    <submittedName>
        <fullName evidence="2">Uncharacterized protein</fullName>
    </submittedName>
</protein>
<evidence type="ECO:0000313" key="2">
    <source>
        <dbReference type="EMBL" id="KAJ1082981.1"/>
    </source>
</evidence>
<organism evidence="2 3">
    <name type="scientific">Pleurodeles waltl</name>
    <name type="common">Iberian ribbed newt</name>
    <dbReference type="NCBI Taxonomy" id="8319"/>
    <lineage>
        <taxon>Eukaryota</taxon>
        <taxon>Metazoa</taxon>
        <taxon>Chordata</taxon>
        <taxon>Craniata</taxon>
        <taxon>Vertebrata</taxon>
        <taxon>Euteleostomi</taxon>
        <taxon>Amphibia</taxon>
        <taxon>Batrachia</taxon>
        <taxon>Caudata</taxon>
        <taxon>Salamandroidea</taxon>
        <taxon>Salamandridae</taxon>
        <taxon>Pleurodelinae</taxon>
        <taxon>Pleurodeles</taxon>
    </lineage>
</organism>
<proteinExistence type="predicted"/>
<name>A0AAV7KU17_PLEWA</name>
<dbReference type="Proteomes" id="UP001066276">
    <property type="component" value="Chromosome 12"/>
</dbReference>
<feature type="region of interest" description="Disordered" evidence="1">
    <location>
        <begin position="14"/>
        <end position="85"/>
    </location>
</feature>
<dbReference type="EMBL" id="JANPWB010000016">
    <property type="protein sequence ID" value="KAJ1082981.1"/>
    <property type="molecule type" value="Genomic_DNA"/>
</dbReference>
<dbReference type="AlphaFoldDB" id="A0AAV7KU17"/>
<gene>
    <name evidence="2" type="ORF">NDU88_003142</name>
</gene>
<evidence type="ECO:0000313" key="3">
    <source>
        <dbReference type="Proteomes" id="UP001066276"/>
    </source>
</evidence>
<sequence>MPSRIPLRLRCLQMQAQAAARETPPEKGRRKAPPRGPGHRPSRSAAPNMLRGRTLLFSGAASCAAQPRSGCPLPKAAPVNSGGGP</sequence>
<feature type="compositionally biased region" description="Basic residues" evidence="1">
    <location>
        <begin position="28"/>
        <end position="42"/>
    </location>
</feature>
<reference evidence="2" key="1">
    <citation type="journal article" date="2022" name="bioRxiv">
        <title>Sequencing and chromosome-scale assembly of the giantPleurodeles waltlgenome.</title>
        <authorList>
            <person name="Brown T."/>
            <person name="Elewa A."/>
            <person name="Iarovenko S."/>
            <person name="Subramanian E."/>
            <person name="Araus A.J."/>
            <person name="Petzold A."/>
            <person name="Susuki M."/>
            <person name="Suzuki K.-i.T."/>
            <person name="Hayashi T."/>
            <person name="Toyoda A."/>
            <person name="Oliveira C."/>
            <person name="Osipova E."/>
            <person name="Leigh N.D."/>
            <person name="Simon A."/>
            <person name="Yun M.H."/>
        </authorList>
    </citation>
    <scope>NUCLEOTIDE SEQUENCE</scope>
    <source>
        <strain evidence="2">20211129_DDA</strain>
        <tissue evidence="2">Liver</tissue>
    </source>
</reference>
<evidence type="ECO:0000256" key="1">
    <source>
        <dbReference type="SAM" id="MobiDB-lite"/>
    </source>
</evidence>